<evidence type="ECO:0000313" key="7">
    <source>
        <dbReference type="Proteomes" id="UP000294850"/>
    </source>
</evidence>
<feature type="chain" id="PRO_5020911934" description="Peptidyl-prolyl cis-trans isomerase" evidence="4">
    <location>
        <begin position="22"/>
        <end position="241"/>
    </location>
</feature>
<dbReference type="AlphaFoldDB" id="A0A4R5DHM6"/>
<proteinExistence type="inferred from homology"/>
<gene>
    <name evidence="6" type="ORF">E0F88_20680</name>
</gene>
<dbReference type="InterPro" id="IPR020892">
    <property type="entry name" value="Cyclophilin-type_PPIase_CS"/>
</dbReference>
<dbReference type="InterPro" id="IPR044666">
    <property type="entry name" value="Cyclophilin_A-like"/>
</dbReference>
<evidence type="ECO:0000313" key="6">
    <source>
        <dbReference type="EMBL" id="TDE12767.1"/>
    </source>
</evidence>
<keyword evidence="2 4" id="KW-0697">Rotamase</keyword>
<keyword evidence="7" id="KW-1185">Reference proteome</keyword>
<dbReference type="InterPro" id="IPR002130">
    <property type="entry name" value="Cyclophilin-type_PPIase_dom"/>
</dbReference>
<accession>A0A4R5DHM6</accession>
<comment type="similarity">
    <text evidence="1 4">Belongs to the cyclophilin-type PPIase family.</text>
</comment>
<dbReference type="PANTHER" id="PTHR45625">
    <property type="entry name" value="PEPTIDYL-PROLYL CIS-TRANS ISOMERASE-RELATED"/>
    <property type="match status" value="1"/>
</dbReference>
<dbReference type="CDD" id="cd00317">
    <property type="entry name" value="cyclophilin"/>
    <property type="match status" value="1"/>
</dbReference>
<dbReference type="EMBL" id="SMFL01000008">
    <property type="protein sequence ID" value="TDE12767.1"/>
    <property type="molecule type" value="Genomic_DNA"/>
</dbReference>
<protein>
    <recommendedName>
        <fullName evidence="4">Peptidyl-prolyl cis-trans isomerase</fullName>
        <shortName evidence="4">PPIase</shortName>
        <ecNumber evidence="4">5.2.1.8</ecNumber>
    </recommendedName>
</protein>
<comment type="caution">
    <text evidence="6">The sequence shown here is derived from an EMBL/GenBank/DDBJ whole genome shotgun (WGS) entry which is preliminary data.</text>
</comment>
<dbReference type="Pfam" id="PF00160">
    <property type="entry name" value="Pro_isomerase"/>
    <property type="match status" value="1"/>
</dbReference>
<dbReference type="RefSeq" id="WP_131960188.1">
    <property type="nucleotide sequence ID" value="NZ_SMFL01000008.1"/>
</dbReference>
<dbReference type="PROSITE" id="PS00170">
    <property type="entry name" value="CSA_PPIASE_1"/>
    <property type="match status" value="1"/>
</dbReference>
<dbReference type="InterPro" id="IPR029000">
    <property type="entry name" value="Cyclophilin-like_dom_sf"/>
</dbReference>
<dbReference type="EC" id="5.2.1.8" evidence="4"/>
<comment type="catalytic activity">
    <reaction evidence="4">
        <text>[protein]-peptidylproline (omega=180) = [protein]-peptidylproline (omega=0)</text>
        <dbReference type="Rhea" id="RHEA:16237"/>
        <dbReference type="Rhea" id="RHEA-COMP:10747"/>
        <dbReference type="Rhea" id="RHEA-COMP:10748"/>
        <dbReference type="ChEBI" id="CHEBI:83833"/>
        <dbReference type="ChEBI" id="CHEBI:83834"/>
        <dbReference type="EC" id="5.2.1.8"/>
    </reaction>
</comment>
<feature type="domain" description="PPIase cyclophilin-type" evidence="5">
    <location>
        <begin position="29"/>
        <end position="213"/>
    </location>
</feature>
<sequence>MKTIKSVVLASLCLLSIHTFAQKSSKKDDLVTIKTEQGTMQVILFDETPKHKANFIKLAKDKFYDGLLFHRVIEGFMIQGGDPESKNAKPGDMVGKGDNGYKIPAEFSPKLFHQKGALAAARDNNPTKESSGCQFYIVQGKKWNKADLAKQTARAARKITDEQKAVYETVGGTPHLDGSYSVFGQVIDGIDVIDKITSYPRDDRDRPEKNIVMKVSVKKVKKKKIMKKYGWNYETGISARK</sequence>
<feature type="signal peptide" evidence="4">
    <location>
        <begin position="1"/>
        <end position="21"/>
    </location>
</feature>
<dbReference type="PRINTS" id="PR00153">
    <property type="entry name" value="CSAPPISMRASE"/>
</dbReference>
<evidence type="ECO:0000256" key="3">
    <source>
        <dbReference type="ARBA" id="ARBA00023235"/>
    </source>
</evidence>
<dbReference type="Proteomes" id="UP000294850">
    <property type="component" value="Unassembled WGS sequence"/>
</dbReference>
<dbReference type="PANTHER" id="PTHR45625:SF4">
    <property type="entry name" value="PEPTIDYLPROLYL ISOMERASE DOMAIN AND WD REPEAT-CONTAINING PROTEIN 1"/>
    <property type="match status" value="1"/>
</dbReference>
<keyword evidence="4" id="KW-0732">Signal</keyword>
<dbReference type="GO" id="GO:0003755">
    <property type="term" value="F:peptidyl-prolyl cis-trans isomerase activity"/>
    <property type="evidence" value="ECO:0007669"/>
    <property type="project" value="UniProtKB-UniRule"/>
</dbReference>
<reference evidence="6 7" key="1">
    <citation type="submission" date="2019-03" db="EMBL/GenBank/DDBJ databases">
        <title>Dyadobacter AR-3-6 sp. nov., isolated from arctic soil.</title>
        <authorList>
            <person name="Chaudhary D.K."/>
        </authorList>
    </citation>
    <scope>NUCLEOTIDE SEQUENCE [LARGE SCALE GENOMIC DNA]</scope>
    <source>
        <strain evidence="6 7">AR-3-6</strain>
    </source>
</reference>
<name>A0A4R5DHM6_9BACT</name>
<dbReference type="SUPFAM" id="SSF50891">
    <property type="entry name" value="Cyclophilin-like"/>
    <property type="match status" value="1"/>
</dbReference>
<dbReference type="PROSITE" id="PS50072">
    <property type="entry name" value="CSA_PPIASE_2"/>
    <property type="match status" value="1"/>
</dbReference>
<dbReference type="Gene3D" id="2.40.100.10">
    <property type="entry name" value="Cyclophilin-like"/>
    <property type="match status" value="1"/>
</dbReference>
<keyword evidence="3 4" id="KW-0413">Isomerase</keyword>
<comment type="function">
    <text evidence="4">PPIases accelerate the folding of proteins. It catalyzes the cis-trans isomerization of proline imidic peptide bonds in oligopeptides.</text>
</comment>
<evidence type="ECO:0000256" key="2">
    <source>
        <dbReference type="ARBA" id="ARBA00023110"/>
    </source>
</evidence>
<dbReference type="OrthoDB" id="9807797at2"/>
<evidence type="ECO:0000256" key="1">
    <source>
        <dbReference type="ARBA" id="ARBA00007365"/>
    </source>
</evidence>
<organism evidence="6 7">
    <name type="scientific">Dyadobacter psychrotolerans</name>
    <dbReference type="NCBI Taxonomy" id="2541721"/>
    <lineage>
        <taxon>Bacteria</taxon>
        <taxon>Pseudomonadati</taxon>
        <taxon>Bacteroidota</taxon>
        <taxon>Cytophagia</taxon>
        <taxon>Cytophagales</taxon>
        <taxon>Spirosomataceae</taxon>
        <taxon>Dyadobacter</taxon>
    </lineage>
</organism>
<evidence type="ECO:0000256" key="4">
    <source>
        <dbReference type="RuleBase" id="RU363019"/>
    </source>
</evidence>
<dbReference type="GO" id="GO:0006457">
    <property type="term" value="P:protein folding"/>
    <property type="evidence" value="ECO:0007669"/>
    <property type="project" value="InterPro"/>
</dbReference>
<evidence type="ECO:0000259" key="5">
    <source>
        <dbReference type="PROSITE" id="PS50072"/>
    </source>
</evidence>